<dbReference type="SUPFAM" id="SSF117396">
    <property type="entry name" value="TM1631-like"/>
    <property type="match status" value="1"/>
</dbReference>
<dbReference type="Pfam" id="PF01904">
    <property type="entry name" value="DUF72"/>
    <property type="match status" value="1"/>
</dbReference>
<comment type="caution">
    <text evidence="1">The sequence shown here is derived from an EMBL/GenBank/DDBJ whole genome shotgun (WGS) entry which is preliminary data.</text>
</comment>
<protein>
    <submittedName>
        <fullName evidence="1">DUF72 domain-containing protein</fullName>
    </submittedName>
</protein>
<dbReference type="Proteomes" id="UP000651050">
    <property type="component" value="Unassembled WGS sequence"/>
</dbReference>
<dbReference type="InterPro" id="IPR036520">
    <property type="entry name" value="UPF0759_sf"/>
</dbReference>
<accession>A0A931MH91</accession>
<dbReference type="PANTHER" id="PTHR30348">
    <property type="entry name" value="UNCHARACTERIZED PROTEIN YECE"/>
    <property type="match status" value="1"/>
</dbReference>
<reference evidence="1" key="1">
    <citation type="submission" date="2020-11" db="EMBL/GenBank/DDBJ databases">
        <title>Bacterial whole genome sequence for Caenimonas sp. DR4.4.</title>
        <authorList>
            <person name="Le V."/>
            <person name="Ko S.-R."/>
            <person name="Ahn C.-Y."/>
            <person name="Oh H.-M."/>
        </authorList>
    </citation>
    <scope>NUCLEOTIDE SEQUENCE</scope>
    <source>
        <strain evidence="1">DR4.4</strain>
    </source>
</reference>
<name>A0A931MH91_9BURK</name>
<dbReference type="EMBL" id="JADWYS010000001">
    <property type="protein sequence ID" value="MBG9388742.1"/>
    <property type="molecule type" value="Genomic_DNA"/>
</dbReference>
<gene>
    <name evidence="1" type="ORF">I5803_11975</name>
</gene>
<dbReference type="InterPro" id="IPR002763">
    <property type="entry name" value="DUF72"/>
</dbReference>
<dbReference type="AlphaFoldDB" id="A0A931MH91"/>
<dbReference type="PANTHER" id="PTHR30348:SF14">
    <property type="entry name" value="BLR8050 PROTEIN"/>
    <property type="match status" value="1"/>
</dbReference>
<proteinExistence type="predicted"/>
<dbReference type="RefSeq" id="WP_196986583.1">
    <property type="nucleotide sequence ID" value="NZ_JADWYS010000001.1"/>
</dbReference>
<evidence type="ECO:0000313" key="2">
    <source>
        <dbReference type="Proteomes" id="UP000651050"/>
    </source>
</evidence>
<organism evidence="1 2">
    <name type="scientific">Caenimonas aquaedulcis</name>
    <dbReference type="NCBI Taxonomy" id="2793270"/>
    <lineage>
        <taxon>Bacteria</taxon>
        <taxon>Pseudomonadati</taxon>
        <taxon>Pseudomonadota</taxon>
        <taxon>Betaproteobacteria</taxon>
        <taxon>Burkholderiales</taxon>
        <taxon>Comamonadaceae</taxon>
        <taxon>Caenimonas</taxon>
    </lineage>
</organism>
<sequence length="247" mass="27005">MAQDLIHIGCAGWSLPHALQSRFSAEGSHLERYASRLHACEINSSFYRPHGVDTYRRWADSVPEGFRFSVKLPEAITHERRLAGCEAALDEFLGQAAGLGDKLSCLLVQLPPSLALDARAAADFLTALRERWAKGIAVEPRHASWFTQAGDALLKRHRVARVLADPVRHTGGAMPGGTPQLAYLRLHGSPRTYYSAYAPELIAALARRIEHARQCGTEVWCIFDNTASGAAADNALALQQAIQQDPS</sequence>
<dbReference type="Gene3D" id="3.20.20.410">
    <property type="entry name" value="Protein of unknown function UPF0759"/>
    <property type="match status" value="1"/>
</dbReference>
<keyword evidence="2" id="KW-1185">Reference proteome</keyword>
<evidence type="ECO:0000313" key="1">
    <source>
        <dbReference type="EMBL" id="MBG9388742.1"/>
    </source>
</evidence>